<dbReference type="InterPro" id="IPR003660">
    <property type="entry name" value="HAMP_dom"/>
</dbReference>
<keyword evidence="8" id="KW-1185">Reference proteome</keyword>
<evidence type="ECO:0000313" key="7">
    <source>
        <dbReference type="EMBL" id="TWA99544.1"/>
    </source>
</evidence>
<feature type="transmembrane region" description="Helical" evidence="4">
    <location>
        <begin position="25"/>
        <end position="43"/>
    </location>
</feature>
<dbReference type="InterPro" id="IPR004090">
    <property type="entry name" value="Chemotax_Me-accpt_rcpt"/>
</dbReference>
<evidence type="ECO:0000259" key="6">
    <source>
        <dbReference type="PROSITE" id="PS50885"/>
    </source>
</evidence>
<evidence type="ECO:0000256" key="4">
    <source>
        <dbReference type="SAM" id="Phobius"/>
    </source>
</evidence>
<evidence type="ECO:0000259" key="5">
    <source>
        <dbReference type="PROSITE" id="PS50111"/>
    </source>
</evidence>
<keyword evidence="4" id="KW-0472">Membrane</keyword>
<dbReference type="SUPFAM" id="SSF58104">
    <property type="entry name" value="Methyl-accepting chemotaxis protein (MCP) signaling domain"/>
    <property type="match status" value="1"/>
</dbReference>
<dbReference type="GO" id="GO:0007165">
    <property type="term" value="P:signal transduction"/>
    <property type="evidence" value="ECO:0007669"/>
    <property type="project" value="UniProtKB-KW"/>
</dbReference>
<sequence length="582" mass="61424">MTTMTSDRSGNAASLAGRFTLATKLYAIFALFALLTAAIALLSDYNSRRSTDLTNAIETANAAALNVERVNSLVYAVVMESRGVYMSTEPAVVKKYGEGLLKFNAQILDVVKRWETIVKADDAEQFATFKKRIEQFVEFRKELVRRGVEINAAAGREWGDNDANRAVRSALNKDLEALSKVYAERARQIARETETNRTLSFVLTCLGGVALALVVIGIVIIARSIARPLASITATIKQVADGTENVVVPHSDRADEIGALARAIQVFQDAMGRNRNLASQVSQDSAAREARSRHIEQSVEGFREAIGAIMRGLSDNASVMRETAQTITRVTADASSRAGTAASATEQASHNVTAVASAAEELSASVEEIGRQVRQSAGAVEQTGQRTEKSIAEIESLAAATQRIDGVLNLIQAIAEQTNLLALNATIEAARAGDAGRGFAVVAHEVKALAGQTAKATAEIGENVAMIQSSTRSAVDAVREIGGAVREINDVTSAIAGAVGQQDQATREISSNAQSAAQGNETLVANITSLRDAIGETDTAAASVLTAASSLTETAATLSREVETFFQNLRAGAADGRIAKAG</sequence>
<dbReference type="Gene3D" id="1.10.287.950">
    <property type="entry name" value="Methyl-accepting chemotaxis protein"/>
    <property type="match status" value="1"/>
</dbReference>
<evidence type="ECO:0000256" key="1">
    <source>
        <dbReference type="ARBA" id="ARBA00023224"/>
    </source>
</evidence>
<proteinExistence type="inferred from homology"/>
<dbReference type="GO" id="GO:0006935">
    <property type="term" value="P:chemotaxis"/>
    <property type="evidence" value="ECO:0007669"/>
    <property type="project" value="InterPro"/>
</dbReference>
<dbReference type="PRINTS" id="PR00260">
    <property type="entry name" value="CHEMTRNSDUCR"/>
</dbReference>
<protein>
    <submittedName>
        <fullName evidence="7">Methyl-accepting chemotaxis protein</fullName>
    </submittedName>
</protein>
<comment type="caution">
    <text evidence="7">The sequence shown here is derived from an EMBL/GenBank/DDBJ whole genome shotgun (WGS) entry which is preliminary data.</text>
</comment>
<dbReference type="Proteomes" id="UP000319949">
    <property type="component" value="Unassembled WGS sequence"/>
</dbReference>
<dbReference type="SMART" id="SM00283">
    <property type="entry name" value="MA"/>
    <property type="match status" value="1"/>
</dbReference>
<evidence type="ECO:0000256" key="3">
    <source>
        <dbReference type="PROSITE-ProRule" id="PRU00284"/>
    </source>
</evidence>
<dbReference type="SUPFAM" id="SSF158472">
    <property type="entry name" value="HAMP domain-like"/>
    <property type="match status" value="1"/>
</dbReference>
<dbReference type="SMART" id="SM00304">
    <property type="entry name" value="HAMP"/>
    <property type="match status" value="2"/>
</dbReference>
<dbReference type="GO" id="GO:0004888">
    <property type="term" value="F:transmembrane signaling receptor activity"/>
    <property type="evidence" value="ECO:0007669"/>
    <property type="project" value="InterPro"/>
</dbReference>
<dbReference type="STRING" id="1803665.GCA_001641335_05717"/>
<dbReference type="InterPro" id="IPR004089">
    <property type="entry name" value="MCPsignal_dom"/>
</dbReference>
<organism evidence="7 8">
    <name type="scientific">Bradyrhizobium stylosanthis</name>
    <dbReference type="NCBI Taxonomy" id="1803665"/>
    <lineage>
        <taxon>Bacteria</taxon>
        <taxon>Pseudomonadati</taxon>
        <taxon>Pseudomonadota</taxon>
        <taxon>Alphaproteobacteria</taxon>
        <taxon>Hyphomicrobiales</taxon>
        <taxon>Nitrobacteraceae</taxon>
        <taxon>Bradyrhizobium</taxon>
    </lineage>
</organism>
<dbReference type="AlphaFoldDB" id="A0A560DQZ7"/>
<evidence type="ECO:0000256" key="2">
    <source>
        <dbReference type="ARBA" id="ARBA00029447"/>
    </source>
</evidence>
<name>A0A560DQZ7_9BRAD</name>
<accession>A0A560DQZ7</accession>
<evidence type="ECO:0000313" key="8">
    <source>
        <dbReference type="Proteomes" id="UP000319949"/>
    </source>
</evidence>
<dbReference type="PROSITE" id="PS50885">
    <property type="entry name" value="HAMP"/>
    <property type="match status" value="1"/>
</dbReference>
<dbReference type="Pfam" id="PF00672">
    <property type="entry name" value="HAMP"/>
    <property type="match status" value="1"/>
</dbReference>
<keyword evidence="1 3" id="KW-0807">Transducer</keyword>
<feature type="domain" description="Methyl-accepting transducer" evidence="5">
    <location>
        <begin position="316"/>
        <end position="546"/>
    </location>
</feature>
<feature type="transmembrane region" description="Helical" evidence="4">
    <location>
        <begin position="201"/>
        <end position="222"/>
    </location>
</feature>
<dbReference type="EMBL" id="VITK01000004">
    <property type="protein sequence ID" value="TWA99544.1"/>
    <property type="molecule type" value="Genomic_DNA"/>
</dbReference>
<gene>
    <name evidence="7" type="ORF">FBZ96_104520</name>
</gene>
<dbReference type="PANTHER" id="PTHR32089:SF112">
    <property type="entry name" value="LYSOZYME-LIKE PROTEIN-RELATED"/>
    <property type="match status" value="1"/>
</dbReference>
<dbReference type="CDD" id="cd06225">
    <property type="entry name" value="HAMP"/>
    <property type="match status" value="1"/>
</dbReference>
<feature type="domain" description="HAMP" evidence="6">
    <location>
        <begin position="223"/>
        <end position="276"/>
    </location>
</feature>
<reference evidence="7 8" key="1">
    <citation type="submission" date="2019-06" db="EMBL/GenBank/DDBJ databases">
        <title>Genomic Encyclopedia of Type Strains, Phase IV (KMG-V): Genome sequencing to study the core and pangenomes of soil and plant-associated prokaryotes.</title>
        <authorList>
            <person name="Whitman W."/>
        </authorList>
    </citation>
    <scope>NUCLEOTIDE SEQUENCE [LARGE SCALE GENOMIC DNA]</scope>
    <source>
        <strain evidence="7 8">BR 510</strain>
    </source>
</reference>
<keyword evidence="4" id="KW-1133">Transmembrane helix</keyword>
<keyword evidence="4" id="KW-0812">Transmembrane</keyword>
<dbReference type="PROSITE" id="PS50111">
    <property type="entry name" value="CHEMOTAXIS_TRANSDUC_2"/>
    <property type="match status" value="1"/>
</dbReference>
<dbReference type="GO" id="GO:0016020">
    <property type="term" value="C:membrane"/>
    <property type="evidence" value="ECO:0007669"/>
    <property type="project" value="InterPro"/>
</dbReference>
<dbReference type="PANTHER" id="PTHR32089">
    <property type="entry name" value="METHYL-ACCEPTING CHEMOTAXIS PROTEIN MCPB"/>
    <property type="match status" value="1"/>
</dbReference>
<dbReference type="Pfam" id="PF00015">
    <property type="entry name" value="MCPsignal"/>
    <property type="match status" value="1"/>
</dbReference>
<comment type="similarity">
    <text evidence="2">Belongs to the methyl-accepting chemotaxis (MCP) protein family.</text>
</comment>
<dbReference type="Gene3D" id="6.10.340.10">
    <property type="match status" value="1"/>
</dbReference>